<evidence type="ECO:0000259" key="2">
    <source>
        <dbReference type="Pfam" id="PF03906"/>
    </source>
</evidence>
<feature type="domain" description="Bacteriophage T7 tail fibre protein-like N-terminal" evidence="2">
    <location>
        <begin position="10"/>
        <end position="114"/>
    </location>
</feature>
<evidence type="ECO:0000256" key="1">
    <source>
        <dbReference type="SAM" id="MobiDB-lite"/>
    </source>
</evidence>
<dbReference type="Pfam" id="PF12789">
    <property type="entry name" value="PTR"/>
    <property type="match status" value="1"/>
</dbReference>
<sequence>MAKSYDLYPDANGSLTDFAINFEYLDASHVKATVDGVPASFTFLSTYMVRMDTPPVGDLKIYRQTPTDEPINEFVDGSVLIDDDLNRSFFQSLFISEEVADASLQQDIDGQWDAANQVLKNLAQPKNDQDAATKKYVEDRFGENAANLAATQAAQAAAEAARDTAQTYRDEADADRQATEAAQTAAETARDVTQGYRDEADLDRIAAENAKTAAETARDVTQSYRDEADADRIAAQAAASTATTKASEASVSAAAASLSESNAATSETNSANSENVASTKASEASTSASTALAAQSASETARDVTLGYRDETNAHRLAAETAKTAAETARNTTETYRDQADADRIAAQDAATTATTKAAEASASASAASTSETNAANSEALAFNHLSEFEAWYLGKMASDPAGVEGQIYWNTTEKEMRAHNGTQWVAAYVTLGGALINSNNLSDLTDASLARTNLGLGNVENTSDADKPVSVAQQAALDGKADKSSTYTKTEVDSALSGKSETGHGHSISDISGLQTALDGKSNTGHGHSISDVSGLQTALDDKSSNGHGHSISDVSGLQSALDGKSATGHGHSIGDISGLSTELGTKVDKDTNSRLDAGYETNAADLGSSSGGNFYPSPSQYGRNFGRITNNGNFTLTKDPSTLGNSYTFVLLVENAAGGGGAVTIVGFDKVNNDDFTTAANAKMMIYIHCVNGVTSLSVEHIQG</sequence>
<gene>
    <name evidence="3" type="ORF">L1I42_08925</name>
</gene>
<feature type="region of interest" description="Disordered" evidence="1">
    <location>
        <begin position="260"/>
        <end position="303"/>
    </location>
</feature>
<proteinExistence type="predicted"/>
<comment type="caution">
    <text evidence="3">The sequence shown here is derived from an EMBL/GenBank/DDBJ whole genome shotgun (WGS) entry which is preliminary data.</text>
</comment>
<feature type="compositionally biased region" description="Low complexity" evidence="1">
    <location>
        <begin position="277"/>
        <end position="299"/>
    </location>
</feature>
<feature type="compositionally biased region" description="Low complexity" evidence="1">
    <location>
        <begin position="320"/>
        <end position="334"/>
    </location>
</feature>
<dbReference type="InterPro" id="IPR005604">
    <property type="entry name" value="Phage_T7_tail_fibre-like_N"/>
</dbReference>
<evidence type="ECO:0000313" key="3">
    <source>
        <dbReference type="EMBL" id="MCF4098609.1"/>
    </source>
</evidence>
<protein>
    <recommendedName>
        <fullName evidence="2">Bacteriophage T7 tail fibre protein-like N-terminal domain-containing protein</fullName>
    </recommendedName>
</protein>
<feature type="compositionally biased region" description="Polar residues" evidence="1">
    <location>
        <begin position="510"/>
        <end position="538"/>
    </location>
</feature>
<feature type="region of interest" description="Disordered" evidence="1">
    <location>
        <begin position="477"/>
        <end position="581"/>
    </location>
</feature>
<keyword evidence="4" id="KW-1185">Reference proteome</keyword>
<evidence type="ECO:0000313" key="4">
    <source>
        <dbReference type="Proteomes" id="UP001201217"/>
    </source>
</evidence>
<name>A0ABS9E9M7_9HYPH</name>
<dbReference type="Proteomes" id="UP001201217">
    <property type="component" value="Unassembled WGS sequence"/>
</dbReference>
<dbReference type="Pfam" id="PF03906">
    <property type="entry name" value="Phage_T7_tail"/>
    <property type="match status" value="1"/>
</dbReference>
<dbReference type="RefSeq" id="WP_236114123.1">
    <property type="nucleotide sequence ID" value="NZ_JAKGTI010000001.1"/>
</dbReference>
<dbReference type="EMBL" id="JAKGTI010000001">
    <property type="protein sequence ID" value="MCF4098609.1"/>
    <property type="molecule type" value="Genomic_DNA"/>
</dbReference>
<reference evidence="3 4" key="1">
    <citation type="submission" date="2022-01" db="EMBL/GenBank/DDBJ databases">
        <title>Maritalea mediterranea sp. nov., isolated from marine plastic residues from the Malva-rosa beach (Valencia, Spain).</title>
        <authorList>
            <person name="Vidal-Verdu A."/>
            <person name="Molina-Menor E."/>
            <person name="Pascual J."/>
            <person name="Pereto J."/>
            <person name="Porcar M."/>
        </authorList>
    </citation>
    <scope>NUCLEOTIDE SEQUENCE [LARGE SCALE GENOMIC DNA]</scope>
    <source>
        <strain evidence="3 4">P4.10X</strain>
    </source>
</reference>
<accession>A0ABS9E9M7</accession>
<feature type="region of interest" description="Disordered" evidence="1">
    <location>
        <begin position="320"/>
        <end position="342"/>
    </location>
</feature>
<organism evidence="3 4">
    <name type="scientific">Maritalea mediterranea</name>
    <dbReference type="NCBI Taxonomy" id="2909667"/>
    <lineage>
        <taxon>Bacteria</taxon>
        <taxon>Pseudomonadati</taxon>
        <taxon>Pseudomonadota</taxon>
        <taxon>Alphaproteobacteria</taxon>
        <taxon>Hyphomicrobiales</taxon>
        <taxon>Devosiaceae</taxon>
        <taxon>Maritalea</taxon>
    </lineage>
</organism>